<accession>A0AAE3EJB0</accession>
<dbReference type="Gene3D" id="2.60.40.4270">
    <property type="entry name" value="Listeria-Bacteroides repeat domain"/>
    <property type="match status" value="1"/>
</dbReference>
<evidence type="ECO:0000313" key="3">
    <source>
        <dbReference type="Proteomes" id="UP001198163"/>
    </source>
</evidence>
<feature type="signal peptide" evidence="1">
    <location>
        <begin position="1"/>
        <end position="25"/>
    </location>
</feature>
<dbReference type="InterPro" id="IPR011050">
    <property type="entry name" value="Pectin_lyase_fold/virulence"/>
</dbReference>
<organism evidence="2 3">
    <name type="scientific">Teretinema zuelzerae</name>
    <dbReference type="NCBI Taxonomy" id="156"/>
    <lineage>
        <taxon>Bacteria</taxon>
        <taxon>Pseudomonadati</taxon>
        <taxon>Spirochaetota</taxon>
        <taxon>Spirochaetia</taxon>
        <taxon>Spirochaetales</taxon>
        <taxon>Treponemataceae</taxon>
        <taxon>Teretinema</taxon>
    </lineage>
</organism>
<protein>
    <submittedName>
        <fullName evidence="2">InlB B-repeat-containing protein</fullName>
    </submittedName>
</protein>
<reference evidence="2" key="1">
    <citation type="submission" date="2021-08" db="EMBL/GenBank/DDBJ databases">
        <title>Comparative analyses of Brucepasteria parasyntrophica and Teretinema zuelzerae.</title>
        <authorList>
            <person name="Song Y."/>
            <person name="Brune A."/>
        </authorList>
    </citation>
    <scope>NUCLEOTIDE SEQUENCE</scope>
    <source>
        <strain evidence="2">DSM 1903</strain>
    </source>
</reference>
<dbReference type="EMBL" id="JAINWA010000003">
    <property type="protein sequence ID" value="MCD1655764.1"/>
    <property type="molecule type" value="Genomic_DNA"/>
</dbReference>
<dbReference type="SUPFAM" id="SSF51126">
    <property type="entry name" value="Pectin lyase-like"/>
    <property type="match status" value="1"/>
</dbReference>
<evidence type="ECO:0000256" key="1">
    <source>
        <dbReference type="SAM" id="SignalP"/>
    </source>
</evidence>
<keyword evidence="1" id="KW-0732">Signal</keyword>
<sequence length="849" mass="88240">MKKTMNALFISALAAAALVFSSCFGAYLESAVVPAAGRAVVKIALADSASGGESPSSAVRVLRPPALSAVSWTTLEATVRDSLGAVVSVQEAIPGSVMEFADLEPMVPYTFSVVLYSGTLATASGYASLTPLPGTNNLSVSVNRIRTAGQTGSLILDITFSDPGGLSSVSPDLYRVVSGGLEPYPWVQGSEPWTWDSISGSFSLNWGNIPSGTYLLSVSAYVAGLGSRIALGDDALVEIYDGCVSGTVSGAPISYNTEQLYSSAVRYYVSSNGGEASSGVLPNAPVLFETAVTYARDNPLATQARPARIILLDSIVLGNTVYLMSPMVVSGLTGTEKISLGMNMETSLFVVGNQISPITVALENVEVAAESGGVVYSAMNGLVSINYGVLELRPGSVITGNQGNVGGINVMDSSAVVKMLGGDITNCSSIESYGGGVSANAGLVYLESGSVRNCSSSSGGGIWLSSGAILELSELPSISFSGNSSSSAGGAVALDPGAVATVNALALLETLCDATNTAAFAFPKVARVYNIYEEAYLADAIAASVETPSFISIGMTMLSLSAPLIVNGRVALWSTYATELRRSSTGFADSTIRVSGAGADLTLSSISMWSDQIDMAYPYLLVENGASCSLRNNSSIQSLLSGSNIVDGLAIRIVGGGRVKIVDSSISSCETLGNGGGVYVDASSSLSLSGPNTQILGNRATLGGAIYSLSPVDFQSDLSDFCVNENYAYQTAGGLYDAQTLPSVSINGVVTEDRTPVLRYFANNISDIAGQYSTVSWGNIVSFYIDMVYQPDLCQLVPMNGFAVAPVVVSNPGYVFDGWYDDFQYTETWIFDTVNVLTDKPLYAQWLPI</sequence>
<dbReference type="RefSeq" id="WP_230757538.1">
    <property type="nucleotide sequence ID" value="NZ_JAINWA010000003.1"/>
</dbReference>
<gene>
    <name evidence="2" type="ORF">K7J14_13790</name>
</gene>
<name>A0AAE3EJB0_9SPIR</name>
<comment type="caution">
    <text evidence="2">The sequence shown here is derived from an EMBL/GenBank/DDBJ whole genome shotgun (WGS) entry which is preliminary data.</text>
</comment>
<dbReference type="InterPro" id="IPR042229">
    <property type="entry name" value="Listeria/Bacterioides_rpt_sf"/>
</dbReference>
<dbReference type="AlphaFoldDB" id="A0AAE3EJB0"/>
<keyword evidence="3" id="KW-1185">Reference proteome</keyword>
<dbReference type="PROSITE" id="PS51257">
    <property type="entry name" value="PROKAR_LIPOPROTEIN"/>
    <property type="match status" value="1"/>
</dbReference>
<evidence type="ECO:0000313" key="2">
    <source>
        <dbReference type="EMBL" id="MCD1655764.1"/>
    </source>
</evidence>
<proteinExistence type="predicted"/>
<dbReference type="Proteomes" id="UP001198163">
    <property type="component" value="Unassembled WGS sequence"/>
</dbReference>
<feature type="chain" id="PRO_5042083820" evidence="1">
    <location>
        <begin position="26"/>
        <end position="849"/>
    </location>
</feature>